<gene>
    <name evidence="6" type="ORF">CGZ75_09345</name>
</gene>
<dbReference type="PANTHER" id="PTHR30055">
    <property type="entry name" value="HTH-TYPE TRANSCRIPTIONAL REGULATOR RUTR"/>
    <property type="match status" value="1"/>
</dbReference>
<dbReference type="PROSITE" id="PS50977">
    <property type="entry name" value="HTH_TETR_2"/>
    <property type="match status" value="1"/>
</dbReference>
<dbReference type="InterPro" id="IPR036271">
    <property type="entry name" value="Tet_transcr_reg_TetR-rel_C_sf"/>
</dbReference>
<dbReference type="Pfam" id="PF16859">
    <property type="entry name" value="TetR_C_11"/>
    <property type="match status" value="1"/>
</dbReference>
<dbReference type="InterPro" id="IPR009057">
    <property type="entry name" value="Homeodomain-like_sf"/>
</dbReference>
<dbReference type="GO" id="GO:0003700">
    <property type="term" value="F:DNA-binding transcription factor activity"/>
    <property type="evidence" value="ECO:0007669"/>
    <property type="project" value="TreeGrafter"/>
</dbReference>
<dbReference type="OrthoDB" id="9796019at2"/>
<keyword evidence="7" id="KW-1185">Reference proteome</keyword>
<organism evidence="6 7">
    <name type="scientific">Paenibacillus herberti</name>
    <dbReference type="NCBI Taxonomy" id="1619309"/>
    <lineage>
        <taxon>Bacteria</taxon>
        <taxon>Bacillati</taxon>
        <taxon>Bacillota</taxon>
        <taxon>Bacilli</taxon>
        <taxon>Bacillales</taxon>
        <taxon>Paenibacillaceae</taxon>
        <taxon>Paenibacillus</taxon>
    </lineage>
</organism>
<dbReference type="PANTHER" id="PTHR30055:SF148">
    <property type="entry name" value="TETR-FAMILY TRANSCRIPTIONAL REGULATOR"/>
    <property type="match status" value="1"/>
</dbReference>
<protein>
    <submittedName>
        <fullName evidence="6">TetR family transcriptional regulator</fullName>
    </submittedName>
</protein>
<dbReference type="Gene3D" id="1.10.10.60">
    <property type="entry name" value="Homeodomain-like"/>
    <property type="match status" value="1"/>
</dbReference>
<reference evidence="6 7" key="1">
    <citation type="submission" date="2017-07" db="EMBL/GenBank/DDBJ databases">
        <title>Paenibacillus herberti R33 genome sequencing and assembly.</title>
        <authorList>
            <person name="Su W."/>
        </authorList>
    </citation>
    <scope>NUCLEOTIDE SEQUENCE [LARGE SCALE GENOMIC DNA]</scope>
    <source>
        <strain evidence="6 7">R33</strain>
    </source>
</reference>
<evidence type="ECO:0000256" key="1">
    <source>
        <dbReference type="ARBA" id="ARBA00023015"/>
    </source>
</evidence>
<keyword evidence="2 4" id="KW-0238">DNA-binding</keyword>
<dbReference type="RefSeq" id="WP_089523917.1">
    <property type="nucleotide sequence ID" value="NZ_NMUQ01000001.1"/>
</dbReference>
<accession>A0A229P3G7</accession>
<dbReference type="SUPFAM" id="SSF48498">
    <property type="entry name" value="Tetracyclin repressor-like, C-terminal domain"/>
    <property type="match status" value="1"/>
</dbReference>
<evidence type="ECO:0000313" key="7">
    <source>
        <dbReference type="Proteomes" id="UP000215145"/>
    </source>
</evidence>
<proteinExistence type="predicted"/>
<dbReference type="InterPro" id="IPR050109">
    <property type="entry name" value="HTH-type_TetR-like_transc_reg"/>
</dbReference>
<sequence length="198" mass="22100">MKISDDQLVDSTKTRRRGKELEAAILKAVQVELSTVGYSNLTMEGVAERSGTSKAVLYRRWPNRAELVLAAIHARVPLPLEEVPDTGNLRDDLLSMLRSMNKNITETVSDALFGLMAELGNISLAALLFPHGRQNRTMTILLQRAVERGEIRPDAIKSRILTLPVDLARHELLLYSKPMSEETITEIVDEVFLPLVAK</sequence>
<keyword evidence="1" id="KW-0805">Transcription regulation</keyword>
<keyword evidence="3" id="KW-0804">Transcription</keyword>
<dbReference type="Gene3D" id="1.10.357.10">
    <property type="entry name" value="Tetracycline Repressor, domain 2"/>
    <property type="match status" value="1"/>
</dbReference>
<comment type="caution">
    <text evidence="6">The sequence shown here is derived from an EMBL/GenBank/DDBJ whole genome shotgun (WGS) entry which is preliminary data.</text>
</comment>
<dbReference type="EMBL" id="NMUQ01000001">
    <property type="protein sequence ID" value="OXM16836.1"/>
    <property type="molecule type" value="Genomic_DNA"/>
</dbReference>
<evidence type="ECO:0000256" key="4">
    <source>
        <dbReference type="PROSITE-ProRule" id="PRU00335"/>
    </source>
</evidence>
<evidence type="ECO:0000259" key="5">
    <source>
        <dbReference type="PROSITE" id="PS50977"/>
    </source>
</evidence>
<evidence type="ECO:0000256" key="3">
    <source>
        <dbReference type="ARBA" id="ARBA00023163"/>
    </source>
</evidence>
<dbReference type="AlphaFoldDB" id="A0A229P3G7"/>
<dbReference type="SUPFAM" id="SSF46689">
    <property type="entry name" value="Homeodomain-like"/>
    <property type="match status" value="1"/>
</dbReference>
<dbReference type="Pfam" id="PF00440">
    <property type="entry name" value="TetR_N"/>
    <property type="match status" value="1"/>
</dbReference>
<name>A0A229P3G7_9BACL</name>
<dbReference type="InterPro" id="IPR001647">
    <property type="entry name" value="HTH_TetR"/>
</dbReference>
<dbReference type="Proteomes" id="UP000215145">
    <property type="component" value="Unassembled WGS sequence"/>
</dbReference>
<evidence type="ECO:0000256" key="2">
    <source>
        <dbReference type="ARBA" id="ARBA00023125"/>
    </source>
</evidence>
<dbReference type="GO" id="GO:0000976">
    <property type="term" value="F:transcription cis-regulatory region binding"/>
    <property type="evidence" value="ECO:0007669"/>
    <property type="project" value="TreeGrafter"/>
</dbReference>
<feature type="domain" description="HTH tetR-type" evidence="5">
    <location>
        <begin position="19"/>
        <end position="79"/>
    </location>
</feature>
<feature type="DNA-binding region" description="H-T-H motif" evidence="4">
    <location>
        <begin position="42"/>
        <end position="61"/>
    </location>
</feature>
<evidence type="ECO:0000313" key="6">
    <source>
        <dbReference type="EMBL" id="OXM16836.1"/>
    </source>
</evidence>
<dbReference type="InterPro" id="IPR011075">
    <property type="entry name" value="TetR_C"/>
</dbReference>